<proteinExistence type="predicted"/>
<dbReference type="GO" id="GO:0004523">
    <property type="term" value="F:RNA-DNA hybrid ribonuclease activity"/>
    <property type="evidence" value="ECO:0007669"/>
    <property type="project" value="InterPro"/>
</dbReference>
<accession>A0A8H6HLN3</accession>
<dbReference type="OrthoDB" id="3047174at2759"/>
<organism evidence="2 3">
    <name type="scientific">Ephemerocybe angulata</name>
    <dbReference type="NCBI Taxonomy" id="980116"/>
    <lineage>
        <taxon>Eukaryota</taxon>
        <taxon>Fungi</taxon>
        <taxon>Dikarya</taxon>
        <taxon>Basidiomycota</taxon>
        <taxon>Agaricomycotina</taxon>
        <taxon>Agaricomycetes</taxon>
        <taxon>Agaricomycetidae</taxon>
        <taxon>Agaricales</taxon>
        <taxon>Agaricineae</taxon>
        <taxon>Psathyrellaceae</taxon>
        <taxon>Ephemerocybe</taxon>
    </lineage>
</organism>
<dbReference type="Gene3D" id="3.30.420.10">
    <property type="entry name" value="Ribonuclease H-like superfamily/Ribonuclease H"/>
    <property type="match status" value="1"/>
</dbReference>
<gene>
    <name evidence="2" type="ORF">DFP72DRAFT_819135</name>
</gene>
<dbReference type="InterPro" id="IPR012337">
    <property type="entry name" value="RNaseH-like_sf"/>
</dbReference>
<dbReference type="SUPFAM" id="SSF53098">
    <property type="entry name" value="Ribonuclease H-like"/>
    <property type="match status" value="1"/>
</dbReference>
<dbReference type="Pfam" id="PF13966">
    <property type="entry name" value="zf-RVT"/>
    <property type="match status" value="1"/>
</dbReference>
<dbReference type="Proteomes" id="UP000521943">
    <property type="component" value="Unassembled WGS sequence"/>
</dbReference>
<reference evidence="2 3" key="1">
    <citation type="submission" date="2020-07" db="EMBL/GenBank/DDBJ databases">
        <title>Comparative genomics of pyrophilous fungi reveals a link between fire events and developmental genes.</title>
        <authorList>
            <consortium name="DOE Joint Genome Institute"/>
            <person name="Steindorff A.S."/>
            <person name="Carver A."/>
            <person name="Calhoun S."/>
            <person name="Stillman K."/>
            <person name="Liu H."/>
            <person name="Lipzen A."/>
            <person name="Pangilinan J."/>
            <person name="Labutti K."/>
            <person name="Bruns T.D."/>
            <person name="Grigoriev I.V."/>
        </authorList>
    </citation>
    <scope>NUCLEOTIDE SEQUENCE [LARGE SCALE GENOMIC DNA]</scope>
    <source>
        <strain evidence="2 3">CBS 144469</strain>
    </source>
</reference>
<comment type="caution">
    <text evidence="2">The sequence shown here is derived from an EMBL/GenBank/DDBJ whole genome shotgun (WGS) entry which is preliminary data.</text>
</comment>
<dbReference type="GO" id="GO:0003676">
    <property type="term" value="F:nucleic acid binding"/>
    <property type="evidence" value="ECO:0007669"/>
    <property type="project" value="InterPro"/>
</dbReference>
<dbReference type="AlphaFoldDB" id="A0A8H6HLN3"/>
<dbReference type="InterPro" id="IPR026960">
    <property type="entry name" value="RVT-Znf"/>
</dbReference>
<name>A0A8H6HLN3_9AGAR</name>
<evidence type="ECO:0000259" key="1">
    <source>
        <dbReference type="PROSITE" id="PS50879"/>
    </source>
</evidence>
<feature type="domain" description="RNase H type-1" evidence="1">
    <location>
        <begin position="1"/>
        <end position="66"/>
    </location>
</feature>
<dbReference type="PROSITE" id="PS50879">
    <property type="entry name" value="RNASE_H_1"/>
    <property type="match status" value="1"/>
</dbReference>
<dbReference type="EMBL" id="JACGCI010000064">
    <property type="protein sequence ID" value="KAF6749304.1"/>
    <property type="molecule type" value="Genomic_DNA"/>
</dbReference>
<keyword evidence="3" id="KW-1185">Reference proteome</keyword>
<dbReference type="InterPro" id="IPR036397">
    <property type="entry name" value="RNaseH_sf"/>
</dbReference>
<evidence type="ECO:0000313" key="2">
    <source>
        <dbReference type="EMBL" id="KAF6749304.1"/>
    </source>
</evidence>
<dbReference type="Pfam" id="PF00075">
    <property type="entry name" value="RNase_H"/>
    <property type="match status" value="1"/>
</dbReference>
<evidence type="ECO:0000313" key="3">
    <source>
        <dbReference type="Proteomes" id="UP000521943"/>
    </source>
</evidence>
<protein>
    <recommendedName>
        <fullName evidence="1">RNase H type-1 domain-containing protein</fullName>
    </recommendedName>
</protein>
<dbReference type="InterPro" id="IPR002156">
    <property type="entry name" value="RNaseH_domain"/>
</dbReference>
<sequence length="242" mass="27243">MIDTLTKNLPNVTTEGWGQYENRAILEPTIAALRRRPGRVFFEKVKGHSGDAGNDRADLLAGKAVSEGRRARVDLEVPTELRSTGMQLASLTQSKAYKNILAWKTRKSGERIRTIRMLERVRNDTKTRIGRTATDATIWKSLVSKNIMSKKVKAFLWRAAHDCVPCGHIWEKAKGFEGRAKCDTCNTTESLEHILTECTHSGQEVIWGLVKEALKEKGVPWEEITLAQWPLQARQVTSPFAC</sequence>